<protein>
    <recommendedName>
        <fullName evidence="3">YD repeat-containing protein</fullName>
    </recommendedName>
</protein>
<dbReference type="SUPFAM" id="SSF52980">
    <property type="entry name" value="Restriction endonuclease-like"/>
    <property type="match status" value="1"/>
</dbReference>
<evidence type="ECO:0000313" key="1">
    <source>
        <dbReference type="EMBL" id="TCP19743.1"/>
    </source>
</evidence>
<comment type="caution">
    <text evidence="1">The sequence shown here is derived from an EMBL/GenBank/DDBJ whole genome shotgun (WGS) entry which is preliminary data.</text>
</comment>
<evidence type="ECO:0000313" key="2">
    <source>
        <dbReference type="Proteomes" id="UP000295416"/>
    </source>
</evidence>
<reference evidence="1 2" key="1">
    <citation type="submission" date="2019-03" db="EMBL/GenBank/DDBJ databases">
        <title>Genomic Encyclopedia of Type Strains, Phase IV (KMG-IV): sequencing the most valuable type-strain genomes for metagenomic binning, comparative biology and taxonomic classification.</title>
        <authorList>
            <person name="Goeker M."/>
        </authorList>
    </citation>
    <scope>NUCLEOTIDE SEQUENCE [LARGE SCALE GENOMIC DNA]</scope>
    <source>
        <strain evidence="1 2">DSM 19377</strain>
    </source>
</reference>
<accession>A0A4R2NEQ1</accession>
<dbReference type="OrthoDB" id="9808428at2"/>
<keyword evidence="2" id="KW-1185">Reference proteome</keyword>
<dbReference type="InterPro" id="IPR012296">
    <property type="entry name" value="Nuclease_put_TT1808"/>
</dbReference>
<dbReference type="InterPro" id="IPR011335">
    <property type="entry name" value="Restrct_endonuc-II-like"/>
</dbReference>
<dbReference type="Proteomes" id="UP000295416">
    <property type="component" value="Unassembled WGS sequence"/>
</dbReference>
<sequence>MVDDTNQVHELAFSYDKANHGVTYGDYLTWDDDERYEIIDGKVYAFTAAPSRKHQEILGTLFVEVANYTANGVTALTDSRGVKTEYTHNSYGNVIKSVEDVGGLNYTRTYNYDNENNLIQE</sequence>
<evidence type="ECO:0008006" key="3">
    <source>
        <dbReference type="Google" id="ProtNLM"/>
    </source>
</evidence>
<organism evidence="1 2">
    <name type="scientific">Scopulibacillus darangshiensis</name>
    <dbReference type="NCBI Taxonomy" id="442528"/>
    <lineage>
        <taxon>Bacteria</taxon>
        <taxon>Bacillati</taxon>
        <taxon>Bacillota</taxon>
        <taxon>Bacilli</taxon>
        <taxon>Bacillales</taxon>
        <taxon>Sporolactobacillaceae</taxon>
        <taxon>Scopulibacillus</taxon>
    </lineage>
</organism>
<name>A0A4R2NEQ1_9BACL</name>
<gene>
    <name evidence="1" type="ORF">EV207_1581</name>
</gene>
<proteinExistence type="predicted"/>
<dbReference type="Gene3D" id="3.90.1570.10">
    <property type="entry name" value="tt1808, chain A"/>
    <property type="match status" value="1"/>
</dbReference>
<dbReference type="EMBL" id="SLXK01000058">
    <property type="protein sequence ID" value="TCP19743.1"/>
    <property type="molecule type" value="Genomic_DNA"/>
</dbReference>
<dbReference type="RefSeq" id="WP_132748211.1">
    <property type="nucleotide sequence ID" value="NZ_SLXK01000058.1"/>
</dbReference>
<dbReference type="AlphaFoldDB" id="A0A4R2NEQ1"/>